<feature type="compositionally biased region" description="Polar residues" evidence="8">
    <location>
        <begin position="129"/>
        <end position="140"/>
    </location>
</feature>
<organism evidence="10 11">
    <name type="scientific">Nematostella vectensis</name>
    <name type="common">Starlet sea anemone</name>
    <dbReference type="NCBI Taxonomy" id="45351"/>
    <lineage>
        <taxon>Eukaryota</taxon>
        <taxon>Metazoa</taxon>
        <taxon>Cnidaria</taxon>
        <taxon>Anthozoa</taxon>
        <taxon>Hexacorallia</taxon>
        <taxon>Actiniaria</taxon>
        <taxon>Edwardsiidae</taxon>
        <taxon>Nematostella</taxon>
    </lineage>
</organism>
<feature type="region of interest" description="Disordered" evidence="8">
    <location>
        <begin position="128"/>
        <end position="160"/>
    </location>
</feature>
<evidence type="ECO:0000256" key="1">
    <source>
        <dbReference type="ARBA" id="ARBA00004114"/>
    </source>
</evidence>
<evidence type="ECO:0000256" key="8">
    <source>
        <dbReference type="SAM" id="MobiDB-lite"/>
    </source>
</evidence>
<comment type="similarity">
    <text evidence="3">Belongs to the HYLS1 family.</text>
</comment>
<dbReference type="OrthoDB" id="6343432at2759"/>
<evidence type="ECO:0000313" key="11">
    <source>
        <dbReference type="Proteomes" id="UP000001593"/>
    </source>
</evidence>
<reference evidence="10 11" key="1">
    <citation type="journal article" date="2007" name="Science">
        <title>Sea anemone genome reveals ancestral eumetazoan gene repertoire and genomic organization.</title>
        <authorList>
            <person name="Putnam N.H."/>
            <person name="Srivastava M."/>
            <person name="Hellsten U."/>
            <person name="Dirks B."/>
            <person name="Chapman J."/>
            <person name="Salamov A."/>
            <person name="Terry A."/>
            <person name="Shapiro H."/>
            <person name="Lindquist E."/>
            <person name="Kapitonov V.V."/>
            <person name="Jurka J."/>
            <person name="Genikhovich G."/>
            <person name="Grigoriev I.V."/>
            <person name="Lucas S.M."/>
            <person name="Steele R.E."/>
            <person name="Finnerty J.R."/>
            <person name="Technau U."/>
            <person name="Martindale M.Q."/>
            <person name="Rokhsar D.S."/>
        </authorList>
    </citation>
    <scope>NUCLEOTIDE SEQUENCE [LARGE SCALE GENOMIC DNA]</scope>
    <source>
        <strain evidence="11">CH2 X CH6</strain>
    </source>
</reference>
<evidence type="ECO:0000256" key="5">
    <source>
        <dbReference type="ARBA" id="ARBA00022794"/>
    </source>
</evidence>
<dbReference type="InterPro" id="IPR052319">
    <property type="entry name" value="Centriolar_ciliogenesis_assoc"/>
</dbReference>
<dbReference type="STRING" id="45351.A7RJ97"/>
<protein>
    <recommendedName>
        <fullName evidence="9">Centriolar and ciliogenesis-associated protein HYLS1 C-terminal domain-containing protein</fullName>
    </recommendedName>
</protein>
<dbReference type="Pfam" id="PF15311">
    <property type="entry name" value="HYLS1_C"/>
    <property type="match status" value="1"/>
</dbReference>
<keyword evidence="5" id="KW-0970">Cilium biogenesis/degradation</keyword>
<dbReference type="PANTHER" id="PTHR34174">
    <property type="entry name" value="HYDROLETHALUS SYNDROME PROTEIN 1"/>
    <property type="match status" value="1"/>
</dbReference>
<dbReference type="KEGG" id="nve:5520790"/>
<dbReference type="GO" id="GO:0005814">
    <property type="term" value="C:centriole"/>
    <property type="evidence" value="ECO:0000318"/>
    <property type="project" value="GO_Central"/>
</dbReference>
<evidence type="ECO:0000259" key="9">
    <source>
        <dbReference type="Pfam" id="PF15311"/>
    </source>
</evidence>
<dbReference type="OMA" id="PNDYIVP"/>
<sequence length="316" mass="36990">MSDFEFTEEEIRDKLAELGYTNVPREKLREFADDLRQLMRYEKKASLEQRGPESFSSPASTTDYIDSYITTSDDQSSPLSGEDAGYRGLEERDHRPIPAPMRPKTAPLYKGHYVDIGKENKLYPIEEVTSPSASETSSVDQFERPKSKMAKKRKVMRRKNGEARVFDESFTSTDSASTVTDISELEQQLRDLPLRGDHKYDDILQEPQDYRPWEGRQASKALPSYIRPSTSHPHTRGIKKIDPVNRYHQFKYEWEHQKAPGEKNRNLLRWNVRGQMLQQEVYERPQRRYAPNNYVVPTEKKRQSLRWQVRTSLARA</sequence>
<feature type="compositionally biased region" description="Basic and acidic residues" evidence="8">
    <location>
        <begin position="84"/>
        <end position="96"/>
    </location>
</feature>
<evidence type="ECO:0000256" key="7">
    <source>
        <dbReference type="ARBA" id="ARBA00023273"/>
    </source>
</evidence>
<accession>A7RJ97</accession>
<evidence type="ECO:0000256" key="4">
    <source>
        <dbReference type="ARBA" id="ARBA00022490"/>
    </source>
</evidence>
<evidence type="ECO:0000256" key="3">
    <source>
        <dbReference type="ARBA" id="ARBA00010091"/>
    </source>
</evidence>
<evidence type="ECO:0000313" key="10">
    <source>
        <dbReference type="EMBL" id="EDO48640.1"/>
    </source>
</evidence>
<evidence type="ECO:0000256" key="6">
    <source>
        <dbReference type="ARBA" id="ARBA00023212"/>
    </source>
</evidence>
<keyword evidence="7" id="KW-0966">Cell projection</keyword>
<evidence type="ECO:0000256" key="2">
    <source>
        <dbReference type="ARBA" id="ARBA00004138"/>
    </source>
</evidence>
<dbReference type="GO" id="GO:0060271">
    <property type="term" value="P:cilium assembly"/>
    <property type="evidence" value="ECO:0000318"/>
    <property type="project" value="GO_Central"/>
</dbReference>
<feature type="compositionally biased region" description="Polar residues" evidence="8">
    <location>
        <begin position="54"/>
        <end position="79"/>
    </location>
</feature>
<dbReference type="GO" id="GO:0097730">
    <property type="term" value="C:non-motile cilium"/>
    <property type="evidence" value="ECO:0000318"/>
    <property type="project" value="GO_Central"/>
</dbReference>
<feature type="region of interest" description="Disordered" evidence="8">
    <location>
        <begin position="43"/>
        <end position="107"/>
    </location>
</feature>
<dbReference type="PANTHER" id="PTHR34174:SF1">
    <property type="entry name" value="CENTRIOLAR AND CILIOGENESIS-ASSOCIATED PROTEIN HYLS1"/>
    <property type="match status" value="1"/>
</dbReference>
<comment type="subcellular location">
    <subcellularLocation>
        <location evidence="2">Cell projection</location>
        <location evidence="2">Cilium</location>
    </subcellularLocation>
    <subcellularLocation>
        <location evidence="1">Cytoplasm</location>
        <location evidence="1">Cytoskeleton</location>
        <location evidence="1">Microtubule organizing center</location>
        <location evidence="1">Centrosome</location>
        <location evidence="1">Centriole</location>
    </subcellularLocation>
</comment>
<dbReference type="EMBL" id="DS469513">
    <property type="protein sequence ID" value="EDO48640.1"/>
    <property type="molecule type" value="Genomic_DNA"/>
</dbReference>
<proteinExistence type="inferred from homology"/>
<dbReference type="InterPro" id="IPR027918">
    <property type="entry name" value="HYLS1_C_dom"/>
</dbReference>
<keyword evidence="6" id="KW-0206">Cytoskeleton</keyword>
<dbReference type="PhylomeDB" id="A7RJ97"/>
<gene>
    <name evidence="10" type="ORF">NEMVEDRAFT_v1g238705</name>
</gene>
<dbReference type="Proteomes" id="UP000001593">
    <property type="component" value="Unassembled WGS sequence"/>
</dbReference>
<name>A7RJ97_NEMVE</name>
<dbReference type="eggNOG" id="ENOG502QVD7">
    <property type="taxonomic scope" value="Eukaryota"/>
</dbReference>
<feature type="domain" description="Centriolar and ciliogenesis-associated protein HYLS1 C-terminal" evidence="9">
    <location>
        <begin position="226"/>
        <end position="314"/>
    </location>
</feature>
<keyword evidence="4" id="KW-0963">Cytoplasm</keyword>
<dbReference type="HOGENOM" id="CLU_852468_0_0_1"/>
<feature type="compositionally biased region" description="Basic residues" evidence="8">
    <location>
        <begin position="147"/>
        <end position="158"/>
    </location>
</feature>
<dbReference type="AlphaFoldDB" id="A7RJ97"/>
<keyword evidence="11" id="KW-1185">Reference proteome</keyword>
<dbReference type="InParanoid" id="A7RJ97"/>